<feature type="signal peptide" evidence="1">
    <location>
        <begin position="1"/>
        <end position="33"/>
    </location>
</feature>
<dbReference type="RefSeq" id="WP_259629079.1">
    <property type="nucleotide sequence ID" value="NZ_JANYMP010000035.1"/>
</dbReference>
<sequence length="361" mass="36804">MWAQSTGGPRRFGTAVFSLAALVVVSAVPAAFAEGPPPAVDPASSGRSPHAYVVGREGQVQVVDTVGGKVLATASTGGRTTGAAVAPDGRLVYVVNGWTGVISAIDSATGAVVDRLSTGIQLAQAVMTPDGARLYVTGASDGGVIAVVDPRKFHLTALIRVGGQVQGITISPDGRLLYVAGSQDGTVTVVDARTLTRQAVIEVGGMPQHLAVSPDGRTVYASVLHLGREPRATLAVIDAQAREVVGSVEVGRGAGAVAVTPDGTRVYVALTRQRAVAVVDAATRALLRTLPYDARGLSNAPGDRRIFLATGSSTTVLDGSDDAELATFELEEVVLPGITGTATEFEATMVAFAPDSAQRGN</sequence>
<accession>A0A9X2VWZ3</accession>
<keyword evidence="1" id="KW-0732">Signal</keyword>
<evidence type="ECO:0000256" key="1">
    <source>
        <dbReference type="SAM" id="SignalP"/>
    </source>
</evidence>
<dbReference type="SUPFAM" id="SSF51004">
    <property type="entry name" value="C-terminal (heme d1) domain of cytochrome cd1-nitrite reductase"/>
    <property type="match status" value="1"/>
</dbReference>
<protein>
    <recommendedName>
        <fullName evidence="4">YVTN family beta-propeller protein</fullName>
    </recommendedName>
</protein>
<evidence type="ECO:0000313" key="2">
    <source>
        <dbReference type="EMBL" id="MCS7483624.1"/>
    </source>
</evidence>
<dbReference type="AlphaFoldDB" id="A0A9X2VWZ3"/>
<dbReference type="InterPro" id="IPR011964">
    <property type="entry name" value="YVTN_b-propeller_repeat"/>
</dbReference>
<proteinExistence type="predicted"/>
<dbReference type="EMBL" id="JANYMP010000035">
    <property type="protein sequence ID" value="MCS7483624.1"/>
    <property type="molecule type" value="Genomic_DNA"/>
</dbReference>
<dbReference type="InterPro" id="IPR011048">
    <property type="entry name" value="Haem_d1_sf"/>
</dbReference>
<dbReference type="PANTHER" id="PTHR47197">
    <property type="entry name" value="PROTEIN NIRF"/>
    <property type="match status" value="1"/>
</dbReference>
<dbReference type="PANTHER" id="PTHR47197:SF3">
    <property type="entry name" value="DIHYDRO-HEME D1 DEHYDROGENASE"/>
    <property type="match status" value="1"/>
</dbReference>
<dbReference type="Pfam" id="PF02239">
    <property type="entry name" value="Cytochrom_D1"/>
    <property type="match status" value="2"/>
</dbReference>
<comment type="caution">
    <text evidence="2">The sequence shown here is derived from an EMBL/GenBank/DDBJ whole genome shotgun (WGS) entry which is preliminary data.</text>
</comment>
<feature type="chain" id="PRO_5040871530" description="YVTN family beta-propeller protein" evidence="1">
    <location>
        <begin position="34"/>
        <end position="361"/>
    </location>
</feature>
<dbReference type="InterPro" id="IPR051200">
    <property type="entry name" value="Host-pathogen_enzymatic-act"/>
</dbReference>
<gene>
    <name evidence="2" type="ORF">NZH93_42865</name>
</gene>
<dbReference type="InterPro" id="IPR015943">
    <property type="entry name" value="WD40/YVTN_repeat-like_dom_sf"/>
</dbReference>
<name>A0A9X2VWZ3_9PSEU</name>
<evidence type="ECO:0000313" key="3">
    <source>
        <dbReference type="Proteomes" id="UP001141259"/>
    </source>
</evidence>
<organism evidence="2 3">
    <name type="scientific">Umezawaea endophytica</name>
    <dbReference type="NCBI Taxonomy" id="1654476"/>
    <lineage>
        <taxon>Bacteria</taxon>
        <taxon>Bacillati</taxon>
        <taxon>Actinomycetota</taxon>
        <taxon>Actinomycetes</taxon>
        <taxon>Pseudonocardiales</taxon>
        <taxon>Pseudonocardiaceae</taxon>
        <taxon>Umezawaea</taxon>
    </lineage>
</organism>
<dbReference type="Proteomes" id="UP001141259">
    <property type="component" value="Unassembled WGS sequence"/>
</dbReference>
<reference evidence="2" key="1">
    <citation type="submission" date="2022-08" db="EMBL/GenBank/DDBJ databases">
        <authorList>
            <person name="Tistechok S."/>
            <person name="Samborskyy M."/>
            <person name="Roman I."/>
        </authorList>
    </citation>
    <scope>NUCLEOTIDE SEQUENCE</scope>
    <source>
        <strain evidence="2">DSM 103496</strain>
    </source>
</reference>
<evidence type="ECO:0008006" key="4">
    <source>
        <dbReference type="Google" id="ProtNLM"/>
    </source>
</evidence>
<keyword evidence="3" id="KW-1185">Reference proteome</keyword>
<dbReference type="Gene3D" id="2.130.10.10">
    <property type="entry name" value="YVTN repeat-like/Quinoprotein amine dehydrogenase"/>
    <property type="match status" value="2"/>
</dbReference>
<dbReference type="NCBIfam" id="TIGR02276">
    <property type="entry name" value="beta_rpt_yvtn"/>
    <property type="match status" value="1"/>
</dbReference>